<dbReference type="PROSITE" id="PS50960">
    <property type="entry name" value="HTH_PSQ"/>
    <property type="match status" value="1"/>
</dbReference>
<feature type="region of interest" description="Disordered" evidence="3">
    <location>
        <begin position="46"/>
        <end position="66"/>
    </location>
</feature>
<dbReference type="InterPro" id="IPR007889">
    <property type="entry name" value="HTH_Psq"/>
</dbReference>
<feature type="compositionally biased region" description="Basic and acidic residues" evidence="3">
    <location>
        <begin position="56"/>
        <end position="66"/>
    </location>
</feature>
<evidence type="ECO:0000259" key="4">
    <source>
        <dbReference type="PROSITE" id="PS50960"/>
    </source>
</evidence>
<evidence type="ECO:0000313" key="5">
    <source>
        <dbReference type="EnsemblMetazoa" id="AALFPA23_000462.P38053"/>
    </source>
</evidence>
<protein>
    <recommendedName>
        <fullName evidence="4">HTH psq-type domain-containing protein</fullName>
    </recommendedName>
</protein>
<keyword evidence="2" id="KW-0238">DNA-binding</keyword>
<dbReference type="Pfam" id="PF05225">
    <property type="entry name" value="HTH_psq"/>
    <property type="match status" value="1"/>
</dbReference>
<reference evidence="5" key="2">
    <citation type="submission" date="2025-05" db="UniProtKB">
        <authorList>
            <consortium name="EnsemblMetazoa"/>
        </authorList>
    </citation>
    <scope>IDENTIFICATION</scope>
    <source>
        <strain evidence="5">Foshan</strain>
    </source>
</reference>
<evidence type="ECO:0000256" key="1">
    <source>
        <dbReference type="ARBA" id="ARBA00004123"/>
    </source>
</evidence>
<feature type="compositionally biased region" description="Polar residues" evidence="3">
    <location>
        <begin position="46"/>
        <end position="55"/>
    </location>
</feature>
<feature type="domain" description="HTH psq-type" evidence="4">
    <location>
        <begin position="1"/>
        <end position="56"/>
    </location>
</feature>
<accession>A0ABM1XKD1</accession>
<reference evidence="6" key="1">
    <citation type="journal article" date="2015" name="Proc. Natl. Acad. Sci. U.S.A.">
        <title>Genome sequence of the Asian Tiger mosquito, Aedes albopictus, reveals insights into its biology, genetics, and evolution.</title>
        <authorList>
            <person name="Chen X.G."/>
            <person name="Jiang X."/>
            <person name="Gu J."/>
            <person name="Xu M."/>
            <person name="Wu Y."/>
            <person name="Deng Y."/>
            <person name="Zhang C."/>
            <person name="Bonizzoni M."/>
            <person name="Dermauw W."/>
            <person name="Vontas J."/>
            <person name="Armbruster P."/>
            <person name="Huang X."/>
            <person name="Yang Y."/>
            <person name="Zhang H."/>
            <person name="He W."/>
            <person name="Peng H."/>
            <person name="Liu Y."/>
            <person name="Wu K."/>
            <person name="Chen J."/>
            <person name="Lirakis M."/>
            <person name="Topalis P."/>
            <person name="Van Leeuwen T."/>
            <person name="Hall A.B."/>
            <person name="Jiang X."/>
            <person name="Thorpe C."/>
            <person name="Mueller R.L."/>
            <person name="Sun C."/>
            <person name="Waterhouse R.M."/>
            <person name="Yan G."/>
            <person name="Tu Z.J."/>
            <person name="Fang X."/>
            <person name="James A.A."/>
        </authorList>
    </citation>
    <scope>NUCLEOTIDE SEQUENCE [LARGE SCALE GENOMIC DNA]</scope>
    <source>
        <strain evidence="6">Foshan</strain>
    </source>
</reference>
<name>A0ABM1XKD1_AEDAL</name>
<organism evidence="5 6">
    <name type="scientific">Aedes albopictus</name>
    <name type="common">Asian tiger mosquito</name>
    <name type="synonym">Stegomyia albopicta</name>
    <dbReference type="NCBI Taxonomy" id="7160"/>
    <lineage>
        <taxon>Eukaryota</taxon>
        <taxon>Metazoa</taxon>
        <taxon>Ecdysozoa</taxon>
        <taxon>Arthropoda</taxon>
        <taxon>Hexapoda</taxon>
        <taxon>Insecta</taxon>
        <taxon>Pterygota</taxon>
        <taxon>Neoptera</taxon>
        <taxon>Endopterygota</taxon>
        <taxon>Diptera</taxon>
        <taxon>Nematocera</taxon>
        <taxon>Culicoidea</taxon>
        <taxon>Culicidae</taxon>
        <taxon>Culicinae</taxon>
        <taxon>Aedini</taxon>
        <taxon>Aedes</taxon>
        <taxon>Stegomyia</taxon>
    </lineage>
</organism>
<evidence type="ECO:0000256" key="2">
    <source>
        <dbReference type="PROSITE-ProRule" id="PRU00320"/>
    </source>
</evidence>
<proteinExistence type="predicted"/>
<evidence type="ECO:0000313" key="6">
    <source>
        <dbReference type="Proteomes" id="UP000069940"/>
    </source>
</evidence>
<evidence type="ECO:0000256" key="3">
    <source>
        <dbReference type="SAM" id="MobiDB-lite"/>
    </source>
</evidence>
<dbReference type="RefSeq" id="XP_062704272.1">
    <property type="nucleotide sequence ID" value="XM_062848288.1"/>
</dbReference>
<dbReference type="Proteomes" id="UP000069940">
    <property type="component" value="Unassembled WGS sequence"/>
</dbReference>
<dbReference type="Gene3D" id="1.10.10.60">
    <property type="entry name" value="Homeodomain-like"/>
    <property type="match status" value="1"/>
</dbReference>
<dbReference type="SUPFAM" id="SSF46689">
    <property type="entry name" value="Homeodomain-like"/>
    <property type="match status" value="1"/>
</dbReference>
<keyword evidence="2" id="KW-0539">Nucleus</keyword>
<keyword evidence="6" id="KW-1185">Reference proteome</keyword>
<dbReference type="InterPro" id="IPR009057">
    <property type="entry name" value="Homeodomain-like_sf"/>
</dbReference>
<feature type="DNA-binding region" description="H-T-H motif" evidence="2">
    <location>
        <begin position="32"/>
        <end position="52"/>
    </location>
</feature>
<sequence>MDIKTPKKYAENYTPAALSAAIAMIRDKKMSIKIAAKNFGIPRSTIRSRLSQKNQDQVRADPDTSLTHKEEMELEEWIFDMQNRGYSVTKNWLLDSVKQFLDTNNRETRFMNNRPG</sequence>
<dbReference type="GeneID" id="134286642"/>
<dbReference type="EnsemblMetazoa" id="AALFPA23_000462.R38053">
    <property type="protein sequence ID" value="AALFPA23_000462.P38053"/>
    <property type="gene ID" value="AALFPA23_000462"/>
</dbReference>
<comment type="subcellular location">
    <subcellularLocation>
        <location evidence="1 2">Nucleus</location>
    </subcellularLocation>
</comment>